<gene>
    <name evidence="6" type="ORF">MNBD_NITROSPIRAE01-980</name>
</gene>
<dbReference type="GO" id="GO:0020037">
    <property type="term" value="F:heme binding"/>
    <property type="evidence" value="ECO:0007669"/>
    <property type="project" value="InterPro"/>
</dbReference>
<dbReference type="Gene3D" id="1.10.760.10">
    <property type="entry name" value="Cytochrome c-like domain"/>
    <property type="match status" value="1"/>
</dbReference>
<evidence type="ECO:0000256" key="2">
    <source>
        <dbReference type="ARBA" id="ARBA00022723"/>
    </source>
</evidence>
<evidence type="ECO:0000256" key="1">
    <source>
        <dbReference type="ARBA" id="ARBA00022617"/>
    </source>
</evidence>
<evidence type="ECO:0000259" key="5">
    <source>
        <dbReference type="PROSITE" id="PS51007"/>
    </source>
</evidence>
<accession>A0A3B1CSC0</accession>
<dbReference type="GO" id="GO:0009055">
    <property type="term" value="F:electron transfer activity"/>
    <property type="evidence" value="ECO:0007669"/>
    <property type="project" value="InterPro"/>
</dbReference>
<keyword evidence="2" id="KW-0479">Metal-binding</keyword>
<keyword evidence="3" id="KW-0408">Iron</keyword>
<feature type="compositionally biased region" description="Basic and acidic residues" evidence="4">
    <location>
        <begin position="190"/>
        <end position="204"/>
    </location>
</feature>
<organism evidence="6">
    <name type="scientific">hydrothermal vent metagenome</name>
    <dbReference type="NCBI Taxonomy" id="652676"/>
    <lineage>
        <taxon>unclassified sequences</taxon>
        <taxon>metagenomes</taxon>
        <taxon>ecological metagenomes</taxon>
    </lineage>
</organism>
<sequence>MKNIIVTLGTALTLAGVLGLTVVYAGLFNVSALWEDPVLVRWILNETRENSVSSRAASIEVPALGDMEQVEEGFRSFREMCAICHTPPEASDSPTAQGLNPEAPDLAKRALHMSEAELFWVIKNGVRMTGMPAWGPTHKDPELWSIVAFVKTLPDMSGADYKIMDQSAALGHGHSGGGHGDDNGESGDGDNEKAAEHNDDGHGH</sequence>
<evidence type="ECO:0000256" key="3">
    <source>
        <dbReference type="ARBA" id="ARBA00023004"/>
    </source>
</evidence>
<reference evidence="6" key="1">
    <citation type="submission" date="2018-06" db="EMBL/GenBank/DDBJ databases">
        <authorList>
            <person name="Zhirakovskaya E."/>
        </authorList>
    </citation>
    <scope>NUCLEOTIDE SEQUENCE</scope>
</reference>
<dbReference type="SUPFAM" id="SSF46626">
    <property type="entry name" value="Cytochrome c"/>
    <property type="match status" value="1"/>
</dbReference>
<dbReference type="GO" id="GO:0046872">
    <property type="term" value="F:metal ion binding"/>
    <property type="evidence" value="ECO:0007669"/>
    <property type="project" value="UniProtKB-KW"/>
</dbReference>
<feature type="domain" description="Cytochrome c" evidence="5">
    <location>
        <begin position="68"/>
        <end position="154"/>
    </location>
</feature>
<dbReference type="Pfam" id="PF13442">
    <property type="entry name" value="Cytochrome_CBB3"/>
    <property type="match status" value="1"/>
</dbReference>
<name>A0A3B1CSC0_9ZZZZ</name>
<feature type="region of interest" description="Disordered" evidence="4">
    <location>
        <begin position="170"/>
        <end position="204"/>
    </location>
</feature>
<evidence type="ECO:0000313" key="6">
    <source>
        <dbReference type="EMBL" id="VAX33506.1"/>
    </source>
</evidence>
<dbReference type="InterPro" id="IPR036909">
    <property type="entry name" value="Cyt_c-like_dom_sf"/>
</dbReference>
<dbReference type="PROSITE" id="PS51007">
    <property type="entry name" value="CYTC"/>
    <property type="match status" value="1"/>
</dbReference>
<proteinExistence type="predicted"/>
<dbReference type="InterPro" id="IPR009056">
    <property type="entry name" value="Cyt_c-like_dom"/>
</dbReference>
<dbReference type="EMBL" id="UOGF01000110">
    <property type="protein sequence ID" value="VAX33506.1"/>
    <property type="molecule type" value="Genomic_DNA"/>
</dbReference>
<keyword evidence="1" id="KW-0349">Heme</keyword>
<evidence type="ECO:0000256" key="4">
    <source>
        <dbReference type="SAM" id="MobiDB-lite"/>
    </source>
</evidence>
<protein>
    <submittedName>
        <fullName evidence="6">Cytochrome c family protein</fullName>
    </submittedName>
</protein>
<dbReference type="AlphaFoldDB" id="A0A3B1CSC0"/>